<proteinExistence type="inferred from homology"/>
<keyword evidence="5 6" id="KW-0449">Lipoprotein</keyword>
<evidence type="ECO:0000256" key="2">
    <source>
        <dbReference type="ARBA" id="ARBA00023136"/>
    </source>
</evidence>
<dbReference type="HAMAP" id="MF_01186">
    <property type="entry name" value="LPS_assembly_LptE"/>
    <property type="match status" value="1"/>
</dbReference>
<comment type="subcellular location">
    <subcellularLocation>
        <location evidence="6">Cell outer membrane</location>
        <topology evidence="6">Lipid-anchor</topology>
    </subcellularLocation>
</comment>
<dbReference type="PROSITE" id="PS51257">
    <property type="entry name" value="PROKAR_LIPOPROTEIN"/>
    <property type="match status" value="1"/>
</dbReference>
<dbReference type="Proteomes" id="UP000273643">
    <property type="component" value="Unassembled WGS sequence"/>
</dbReference>
<dbReference type="Pfam" id="PF04390">
    <property type="entry name" value="LptE"/>
    <property type="match status" value="1"/>
</dbReference>
<evidence type="ECO:0000256" key="3">
    <source>
        <dbReference type="ARBA" id="ARBA00023139"/>
    </source>
</evidence>
<name>A0A3N1NZX0_9GAMM</name>
<dbReference type="OrthoDB" id="7349153at2"/>
<evidence type="ECO:0000256" key="5">
    <source>
        <dbReference type="ARBA" id="ARBA00023288"/>
    </source>
</evidence>
<keyword evidence="2 6" id="KW-0472">Membrane</keyword>
<organism evidence="8 9">
    <name type="scientific">Marinimicrobium koreense</name>
    <dbReference type="NCBI Taxonomy" id="306545"/>
    <lineage>
        <taxon>Bacteria</taxon>
        <taxon>Pseudomonadati</taxon>
        <taxon>Pseudomonadota</taxon>
        <taxon>Gammaproteobacteria</taxon>
        <taxon>Cellvibrionales</taxon>
        <taxon>Cellvibrionaceae</taxon>
        <taxon>Marinimicrobium</taxon>
    </lineage>
</organism>
<dbReference type="InterPro" id="IPR007485">
    <property type="entry name" value="LPS_assembly_LptE"/>
</dbReference>
<keyword evidence="1 6" id="KW-0732">Signal</keyword>
<dbReference type="GO" id="GO:1990351">
    <property type="term" value="C:transporter complex"/>
    <property type="evidence" value="ECO:0007669"/>
    <property type="project" value="TreeGrafter"/>
</dbReference>
<dbReference type="PANTHER" id="PTHR38098:SF1">
    <property type="entry name" value="LPS-ASSEMBLY LIPOPROTEIN LPTE"/>
    <property type="match status" value="1"/>
</dbReference>
<sequence>MSVRSMMIAVLILLTGACGWQLRGSVALSSLTDTLHLTSPDDYGALMVELRNRLSADDIRLTDSPTEARYTLRVNRELVDKRVAAVGSDALASAYELTLRAEFDVLDQRGIPIATRLVSSVTRSYNASSGSAGSSAQEEVLLTREMRTELAQQILRQLQAAINAAQAEGLVSDAPDAPDETPNGETTP</sequence>
<keyword evidence="4 6" id="KW-0998">Cell outer membrane</keyword>
<keyword evidence="3 6" id="KW-0564">Palmitate</keyword>
<dbReference type="AlphaFoldDB" id="A0A3N1NZX0"/>
<dbReference type="GO" id="GO:0015920">
    <property type="term" value="P:lipopolysaccharide transport"/>
    <property type="evidence" value="ECO:0007669"/>
    <property type="project" value="TreeGrafter"/>
</dbReference>
<comment type="similarity">
    <text evidence="6">Belongs to the LptE lipoprotein family.</text>
</comment>
<evidence type="ECO:0000313" key="9">
    <source>
        <dbReference type="Proteomes" id="UP000273643"/>
    </source>
</evidence>
<comment type="function">
    <text evidence="6">Together with LptD, is involved in the assembly of lipopolysaccharide (LPS) at the surface of the outer membrane. Required for the proper assembly of LptD. Binds LPS and may serve as the LPS recognition site at the outer membrane.</text>
</comment>
<dbReference type="RefSeq" id="WP_123637976.1">
    <property type="nucleotide sequence ID" value="NZ_JBHYFO010000029.1"/>
</dbReference>
<dbReference type="GO" id="GO:0043165">
    <property type="term" value="P:Gram-negative-bacterium-type cell outer membrane assembly"/>
    <property type="evidence" value="ECO:0007669"/>
    <property type="project" value="UniProtKB-UniRule"/>
</dbReference>
<gene>
    <name evidence="6" type="primary">lptE</name>
    <name evidence="8" type="ORF">EDC38_1516</name>
</gene>
<dbReference type="PANTHER" id="PTHR38098">
    <property type="entry name" value="LPS-ASSEMBLY LIPOPROTEIN LPTE"/>
    <property type="match status" value="1"/>
</dbReference>
<comment type="subunit">
    <text evidence="6">Component of the lipopolysaccharide transport and assembly complex. Interacts with LptD.</text>
</comment>
<evidence type="ECO:0000256" key="6">
    <source>
        <dbReference type="HAMAP-Rule" id="MF_01186"/>
    </source>
</evidence>
<evidence type="ECO:0000256" key="7">
    <source>
        <dbReference type="SAM" id="MobiDB-lite"/>
    </source>
</evidence>
<evidence type="ECO:0000313" key="8">
    <source>
        <dbReference type="EMBL" id="ROQ20898.1"/>
    </source>
</evidence>
<comment type="caution">
    <text evidence="8">The sequence shown here is derived from an EMBL/GenBank/DDBJ whole genome shotgun (WGS) entry which is preliminary data.</text>
</comment>
<feature type="region of interest" description="Disordered" evidence="7">
    <location>
        <begin position="169"/>
        <end position="188"/>
    </location>
</feature>
<dbReference type="GO" id="GO:0001530">
    <property type="term" value="F:lipopolysaccharide binding"/>
    <property type="evidence" value="ECO:0007669"/>
    <property type="project" value="TreeGrafter"/>
</dbReference>
<dbReference type="Gene3D" id="3.30.160.150">
    <property type="entry name" value="Lipoprotein like domain"/>
    <property type="match status" value="1"/>
</dbReference>
<protein>
    <recommendedName>
        <fullName evidence="6">LPS-assembly lipoprotein LptE</fullName>
    </recommendedName>
</protein>
<accession>A0A3N1NZX0</accession>
<evidence type="ECO:0000256" key="1">
    <source>
        <dbReference type="ARBA" id="ARBA00022729"/>
    </source>
</evidence>
<dbReference type="EMBL" id="RJUK01000001">
    <property type="protein sequence ID" value="ROQ20898.1"/>
    <property type="molecule type" value="Genomic_DNA"/>
</dbReference>
<keyword evidence="9" id="KW-1185">Reference proteome</keyword>
<dbReference type="GO" id="GO:0009279">
    <property type="term" value="C:cell outer membrane"/>
    <property type="evidence" value="ECO:0007669"/>
    <property type="project" value="UniProtKB-SubCell"/>
</dbReference>
<evidence type="ECO:0000256" key="4">
    <source>
        <dbReference type="ARBA" id="ARBA00023237"/>
    </source>
</evidence>
<reference evidence="8 9" key="1">
    <citation type="submission" date="2018-11" db="EMBL/GenBank/DDBJ databases">
        <title>Genomic Encyclopedia of Type Strains, Phase IV (KMG-IV): sequencing the most valuable type-strain genomes for metagenomic binning, comparative biology and taxonomic classification.</title>
        <authorList>
            <person name="Goeker M."/>
        </authorList>
    </citation>
    <scope>NUCLEOTIDE SEQUENCE [LARGE SCALE GENOMIC DNA]</scope>
    <source>
        <strain evidence="8 9">DSM 16974</strain>
    </source>
</reference>